<comment type="caution">
    <text evidence="1">The sequence shown here is derived from an EMBL/GenBank/DDBJ whole genome shotgun (WGS) entry which is preliminary data.</text>
</comment>
<dbReference type="Proteomes" id="UP001501637">
    <property type="component" value="Unassembled WGS sequence"/>
</dbReference>
<keyword evidence="2" id="KW-1185">Reference proteome</keyword>
<organism evidence="1 2">
    <name type="scientific">Streptomyces rectiviolaceus</name>
    <dbReference type="NCBI Taxonomy" id="332591"/>
    <lineage>
        <taxon>Bacteria</taxon>
        <taxon>Bacillati</taxon>
        <taxon>Actinomycetota</taxon>
        <taxon>Actinomycetes</taxon>
        <taxon>Kitasatosporales</taxon>
        <taxon>Streptomycetaceae</taxon>
        <taxon>Streptomyces</taxon>
    </lineage>
</organism>
<gene>
    <name evidence="1" type="ORF">GCM10010449_40780</name>
</gene>
<name>A0ABP6MJ04_9ACTN</name>
<evidence type="ECO:0000313" key="1">
    <source>
        <dbReference type="EMBL" id="GAA3114406.1"/>
    </source>
</evidence>
<protein>
    <submittedName>
        <fullName evidence="1">Uncharacterized protein</fullName>
    </submittedName>
</protein>
<dbReference type="EMBL" id="BAAAUG010000069">
    <property type="protein sequence ID" value="GAA3114406.1"/>
    <property type="molecule type" value="Genomic_DNA"/>
</dbReference>
<reference evidence="2" key="1">
    <citation type="journal article" date="2019" name="Int. J. Syst. Evol. Microbiol.">
        <title>The Global Catalogue of Microorganisms (GCM) 10K type strain sequencing project: providing services to taxonomists for standard genome sequencing and annotation.</title>
        <authorList>
            <consortium name="The Broad Institute Genomics Platform"/>
            <consortium name="The Broad Institute Genome Sequencing Center for Infectious Disease"/>
            <person name="Wu L."/>
            <person name="Ma J."/>
        </authorList>
    </citation>
    <scope>NUCLEOTIDE SEQUENCE [LARGE SCALE GENOMIC DNA]</scope>
    <source>
        <strain evidence="2">JCM 9092</strain>
    </source>
</reference>
<dbReference type="RefSeq" id="WP_344522417.1">
    <property type="nucleotide sequence ID" value="NZ_BAAAUG010000069.1"/>
</dbReference>
<proteinExistence type="predicted"/>
<evidence type="ECO:0000313" key="2">
    <source>
        <dbReference type="Proteomes" id="UP001501637"/>
    </source>
</evidence>
<accession>A0ABP6MJ04</accession>
<sequence length="188" mass="20521">MTYAASGPPPPFGRGAADIDPDLFDQPVVDDSGLCLDLRGKKNFAFGEPVVVELKLDTTDLLQTGNDAHPLSLYARMVEGLNAERDFKYLTPDKSALLVDNITLNMVMRRLARAHAKEGDSEQANSVLDNLMHYAESKFRPHVAGAAAVVTRGGGGGCRTTSVRYEVFCERTDSARDRACVHRSRPAR</sequence>